<gene>
    <name evidence="2" type="ORF">OESDEN_22418</name>
</gene>
<dbReference type="Pfam" id="PF25096">
    <property type="entry name" value="DUF7808"/>
    <property type="match status" value="1"/>
</dbReference>
<sequence>MWRDGKCRSTDIQFTIRCEFSSPRVDFMTDSELFSNARNTLS</sequence>
<dbReference type="AlphaFoldDB" id="A0A0B1S3A0"/>
<accession>A0A0B1S3A0</accession>
<reference evidence="2 3" key="1">
    <citation type="submission" date="2014-03" db="EMBL/GenBank/DDBJ databases">
        <title>Draft genome of the hookworm Oesophagostomum dentatum.</title>
        <authorList>
            <person name="Mitreva M."/>
        </authorList>
    </citation>
    <scope>NUCLEOTIDE SEQUENCE [LARGE SCALE GENOMIC DNA]</scope>
    <source>
        <strain evidence="2 3">OD-Hann</strain>
    </source>
</reference>
<organism evidence="2 3">
    <name type="scientific">Oesophagostomum dentatum</name>
    <name type="common">Nodular worm</name>
    <dbReference type="NCBI Taxonomy" id="61180"/>
    <lineage>
        <taxon>Eukaryota</taxon>
        <taxon>Metazoa</taxon>
        <taxon>Ecdysozoa</taxon>
        <taxon>Nematoda</taxon>
        <taxon>Chromadorea</taxon>
        <taxon>Rhabditida</taxon>
        <taxon>Rhabditina</taxon>
        <taxon>Rhabditomorpha</taxon>
        <taxon>Strongyloidea</taxon>
        <taxon>Strongylidae</taxon>
        <taxon>Oesophagostomum</taxon>
    </lineage>
</organism>
<name>A0A0B1S3A0_OESDE</name>
<feature type="domain" description="DUF7808" evidence="1">
    <location>
        <begin position="1"/>
        <end position="36"/>
    </location>
</feature>
<dbReference type="EMBL" id="KN610246">
    <property type="protein sequence ID" value="KHJ77962.1"/>
    <property type="molecule type" value="Genomic_DNA"/>
</dbReference>
<evidence type="ECO:0000313" key="3">
    <source>
        <dbReference type="Proteomes" id="UP000053660"/>
    </source>
</evidence>
<dbReference type="Proteomes" id="UP000053660">
    <property type="component" value="Unassembled WGS sequence"/>
</dbReference>
<proteinExistence type="predicted"/>
<protein>
    <recommendedName>
        <fullName evidence="1">DUF7808 domain-containing protein</fullName>
    </recommendedName>
</protein>
<evidence type="ECO:0000259" key="1">
    <source>
        <dbReference type="Pfam" id="PF25096"/>
    </source>
</evidence>
<dbReference type="OrthoDB" id="5811728at2759"/>
<keyword evidence="3" id="KW-1185">Reference proteome</keyword>
<evidence type="ECO:0000313" key="2">
    <source>
        <dbReference type="EMBL" id="KHJ77962.1"/>
    </source>
</evidence>
<dbReference type="InterPro" id="IPR056710">
    <property type="entry name" value="DUF7808"/>
</dbReference>